<gene>
    <name evidence="2" type="primary">cwlJ</name>
    <name evidence="2" type="ORF">CAGA_13400</name>
</gene>
<dbReference type="GO" id="GO:0016787">
    <property type="term" value="F:hydrolase activity"/>
    <property type="evidence" value="ECO:0007669"/>
    <property type="project" value="UniProtKB-KW"/>
</dbReference>
<dbReference type="EMBL" id="SRMQ01000004">
    <property type="protein sequence ID" value="TGJ76793.1"/>
    <property type="molecule type" value="Genomic_DNA"/>
</dbReference>
<dbReference type="Gene3D" id="1.10.10.2520">
    <property type="entry name" value="Cell wall hydrolase SleB, domain 1"/>
    <property type="match status" value="1"/>
</dbReference>
<proteinExistence type="predicted"/>
<feature type="domain" description="Cell wall hydrolase SleB" evidence="1">
    <location>
        <begin position="19"/>
        <end position="139"/>
    </location>
</feature>
<accession>A0A4Z0YDC1</accession>
<evidence type="ECO:0000313" key="3">
    <source>
        <dbReference type="Proteomes" id="UP000297714"/>
    </source>
</evidence>
<dbReference type="Proteomes" id="UP000297714">
    <property type="component" value="Unassembled WGS sequence"/>
</dbReference>
<evidence type="ECO:0000259" key="1">
    <source>
        <dbReference type="Pfam" id="PF07486"/>
    </source>
</evidence>
<dbReference type="RefSeq" id="WP_135659054.1">
    <property type="nucleotide sequence ID" value="NZ_JAJUFJ010000014.1"/>
</dbReference>
<keyword evidence="2" id="KW-0378">Hydrolase</keyword>
<dbReference type="InterPro" id="IPR011105">
    <property type="entry name" value="Cell_wall_hydrolase_SleB"/>
</dbReference>
<dbReference type="Pfam" id="PF07486">
    <property type="entry name" value="Hydrolase_2"/>
    <property type="match status" value="1"/>
</dbReference>
<dbReference type="AlphaFoldDB" id="A0A4Z0YDC1"/>
<sequence>MPLTTRELFAKLLKCEAEGEGDNGMRAVASIVMNRANVDYGEFARISQGGNVRNIIEQPNQFTCMKETIGGAYNAQNVWNMDPDEIEYEIADWALAGNTASSVGPCLFYFNPYSPQCPPYFPKNRAGVIYNRINQHCFYSPTEVYANT</sequence>
<comment type="caution">
    <text evidence="2">The sequence shown here is derived from an EMBL/GenBank/DDBJ whole genome shotgun (WGS) entry which is preliminary data.</text>
</comment>
<protein>
    <submittedName>
        <fullName evidence="2">Cell wall hydrolase CwlJ</fullName>
    </submittedName>
</protein>
<organism evidence="2 3">
    <name type="scientific">Caproiciproducens galactitolivorans</name>
    <dbReference type="NCBI Taxonomy" id="642589"/>
    <lineage>
        <taxon>Bacteria</taxon>
        <taxon>Bacillati</taxon>
        <taxon>Bacillota</taxon>
        <taxon>Clostridia</taxon>
        <taxon>Eubacteriales</taxon>
        <taxon>Acutalibacteraceae</taxon>
        <taxon>Caproiciproducens</taxon>
    </lineage>
</organism>
<name>A0A4Z0YDC1_9FIRM</name>
<dbReference type="InterPro" id="IPR042047">
    <property type="entry name" value="SleB_dom1"/>
</dbReference>
<dbReference type="OrthoDB" id="1642705at2"/>
<evidence type="ECO:0000313" key="2">
    <source>
        <dbReference type="EMBL" id="TGJ76793.1"/>
    </source>
</evidence>
<keyword evidence="3" id="KW-1185">Reference proteome</keyword>
<reference evidence="2 3" key="1">
    <citation type="submission" date="2019-04" db="EMBL/GenBank/DDBJ databases">
        <authorList>
            <person name="Poehlein A."/>
            <person name="Bengelsdorf F.R."/>
            <person name="Duerre P."/>
            <person name="Daniel R."/>
        </authorList>
    </citation>
    <scope>NUCLEOTIDE SEQUENCE [LARGE SCALE GENOMIC DNA]</scope>
    <source>
        <strain evidence="2 3">BS-1</strain>
    </source>
</reference>